<dbReference type="Pfam" id="PF00481">
    <property type="entry name" value="PP2C"/>
    <property type="match status" value="2"/>
</dbReference>
<dbReference type="OrthoDB" id="1055148at2759"/>
<gene>
    <name evidence="5" type="ORF">TRFO_12703</name>
</gene>
<dbReference type="InterPro" id="IPR032675">
    <property type="entry name" value="LRR_dom_sf"/>
</dbReference>
<dbReference type="VEuPathDB" id="TrichDB:TRFO_12703"/>
<dbReference type="InterPro" id="IPR001611">
    <property type="entry name" value="Leu-rich_rpt"/>
</dbReference>
<proteinExistence type="predicted"/>
<evidence type="ECO:0000259" key="4">
    <source>
        <dbReference type="PROSITE" id="PS51746"/>
    </source>
</evidence>
<dbReference type="SMART" id="SM00364">
    <property type="entry name" value="LRR_BAC"/>
    <property type="match status" value="10"/>
</dbReference>
<dbReference type="PROSITE" id="PS51450">
    <property type="entry name" value="LRR"/>
    <property type="match status" value="4"/>
</dbReference>
<dbReference type="SUPFAM" id="SSF52058">
    <property type="entry name" value="L domain-like"/>
    <property type="match status" value="3"/>
</dbReference>
<keyword evidence="6" id="KW-1185">Reference proteome</keyword>
<feature type="domain" description="PPM-type phosphatase" evidence="4">
    <location>
        <begin position="606"/>
        <end position="1002"/>
    </location>
</feature>
<evidence type="ECO:0000256" key="3">
    <source>
        <dbReference type="SAM" id="MobiDB-lite"/>
    </source>
</evidence>
<comment type="caution">
    <text evidence="5">The sequence shown here is derived from an EMBL/GenBank/DDBJ whole genome shotgun (WGS) entry which is preliminary data.</text>
</comment>
<evidence type="ECO:0000256" key="1">
    <source>
        <dbReference type="ARBA" id="ARBA00022614"/>
    </source>
</evidence>
<dbReference type="SMART" id="SM00369">
    <property type="entry name" value="LRR_TYP"/>
    <property type="match status" value="10"/>
</dbReference>
<dbReference type="Gene3D" id="3.80.10.10">
    <property type="entry name" value="Ribonuclease Inhibitor"/>
    <property type="match status" value="3"/>
</dbReference>
<keyword evidence="1" id="KW-0433">Leucine-rich repeat</keyword>
<dbReference type="InterPro" id="IPR003591">
    <property type="entry name" value="Leu-rich_rpt_typical-subtyp"/>
</dbReference>
<feature type="region of interest" description="Disordered" evidence="3">
    <location>
        <begin position="1023"/>
        <end position="1044"/>
    </location>
</feature>
<evidence type="ECO:0000313" key="5">
    <source>
        <dbReference type="EMBL" id="OHT17015.1"/>
    </source>
</evidence>
<dbReference type="PROSITE" id="PS51746">
    <property type="entry name" value="PPM_2"/>
    <property type="match status" value="1"/>
</dbReference>
<dbReference type="Proteomes" id="UP000179807">
    <property type="component" value="Unassembled WGS sequence"/>
</dbReference>
<sequence length="1044" mass="116492">MIRIDSAVFLKDIDADYFSNNQLTSFDIYARRFELPKDPNFYMNVTRVRFLNCRLEEIPNDLKNYHELTVIDLCDNRIKKIPDDYFSAFPRLSLLDLSSNFLTKLDCPLPETLTSLNVSYNPNFDLNSIWSQNLPLLNTLKASFCNIETLPSSTPVFKNALAVLYLDGNRFTAYPNEIKMFELLEELSLFGNEIEKVNDLDFKNPLKSFNISYNNINEITFSERSAIHSLTFSSNCIVDFPISFLQISDLKALTLTRLGLKGTIDIQIPPSIIGIDLSHNDIEYLSEKFISSTNSLMALNISYNKIKEFPDSFPENCRISRFFADHNQIEVLPPSFSKILIMEQFSIQNNKIRQIDPFKWAKLKNFNISFNKLTEIPDCFSNSALLLEINVSFNQLENLPVSLSSCRKVTSLIAAGNKFKLVPRCVMAFSQLKTLSLSRNELTTLPNGFGSFFFLRFLDLSNNYFQDFPSQILGIKALKFLSLSHNTISEIPTVLPLPPALQLLDLSFNRISSVPLTLPNTLVSLNLDYNKISEFDFTQLKNLQFLALSCNEMQQPLLDVMPTLLQNNPNLSHFEYLANEDKPLPEMPFKIHILDNARCKVSKRFSVGYSATLGDRPTMEDAVAFETFDNHHALFAVCDGHSGSVAAATVAKCLCCEFALIKEKCKGNITQVCQMIPQSFTKINGYLKSMKIMDGCTAAVVYISGNMVYASGIGDSRVVRVRAKSHQRMTVDFKPLNRSEYDRLKGEGLKVSSDGRINKKLAVARALGDFWCDEGLYVPPEVQKYCLVGFARVQNVIRKNSIKRNSSNASASNTNSNNTSNSTDNNYGSNKSSNSTNENNNESNNNDNNFGSNKSSNSNIESNYGSSSTSTNSNNASSTSNSTNTSHSNDNSNSNNSNSNSNNNSDNNSNNNSSDSSNNANSESSAYGSNKSSNTSDGSNNETDDDIGFIIACDGLWDVVDDSTAAEIVRNSKTGADAAVQLKNIAFGLQSKDNISVVVVLFKPKPEHAGFCPINTVELVPKQFDPNDDDEDITLPQLPGRRRR</sequence>
<dbReference type="RefSeq" id="XP_068370151.1">
    <property type="nucleotide sequence ID" value="XM_068496802.1"/>
</dbReference>
<dbReference type="Pfam" id="PF00560">
    <property type="entry name" value="LRR_1"/>
    <property type="match status" value="1"/>
</dbReference>
<feature type="compositionally biased region" description="Low complexity" evidence="3">
    <location>
        <begin position="829"/>
        <end position="930"/>
    </location>
</feature>
<dbReference type="SMART" id="SM00332">
    <property type="entry name" value="PP2Cc"/>
    <property type="match status" value="1"/>
</dbReference>
<dbReference type="InterPro" id="IPR050216">
    <property type="entry name" value="LRR_domain-containing"/>
</dbReference>
<protein>
    <recommendedName>
        <fullName evidence="4">PPM-type phosphatase domain-containing protein</fullName>
    </recommendedName>
</protein>
<name>A0A1J4L0I7_9EUKA</name>
<dbReference type="InterPro" id="IPR001932">
    <property type="entry name" value="PPM-type_phosphatase-like_dom"/>
</dbReference>
<evidence type="ECO:0000313" key="6">
    <source>
        <dbReference type="Proteomes" id="UP000179807"/>
    </source>
</evidence>
<dbReference type="CDD" id="cd00143">
    <property type="entry name" value="PP2Cc"/>
    <property type="match status" value="1"/>
</dbReference>
<dbReference type="GeneID" id="94831506"/>
<evidence type="ECO:0000256" key="2">
    <source>
        <dbReference type="ARBA" id="ARBA00022737"/>
    </source>
</evidence>
<dbReference type="GO" id="GO:0005737">
    <property type="term" value="C:cytoplasm"/>
    <property type="evidence" value="ECO:0007669"/>
    <property type="project" value="TreeGrafter"/>
</dbReference>
<dbReference type="AlphaFoldDB" id="A0A1J4L0I7"/>
<dbReference type="InterPro" id="IPR036457">
    <property type="entry name" value="PPM-type-like_dom_sf"/>
</dbReference>
<reference evidence="5" key="1">
    <citation type="submission" date="2016-10" db="EMBL/GenBank/DDBJ databases">
        <authorList>
            <person name="Benchimol M."/>
            <person name="Almeida L.G."/>
            <person name="Vasconcelos A.T."/>
            <person name="Perreira-Neves A."/>
            <person name="Rosa I.A."/>
            <person name="Tasca T."/>
            <person name="Bogo M.R."/>
            <person name="de Souza W."/>
        </authorList>
    </citation>
    <scope>NUCLEOTIDE SEQUENCE [LARGE SCALE GENOMIC DNA]</scope>
    <source>
        <strain evidence="5">K</strain>
    </source>
</reference>
<feature type="compositionally biased region" description="Polar residues" evidence="3">
    <location>
        <begin position="931"/>
        <end position="941"/>
    </location>
</feature>
<dbReference type="Pfam" id="PF13855">
    <property type="entry name" value="LRR_8"/>
    <property type="match status" value="1"/>
</dbReference>
<organism evidence="5 6">
    <name type="scientific">Tritrichomonas foetus</name>
    <dbReference type="NCBI Taxonomy" id="1144522"/>
    <lineage>
        <taxon>Eukaryota</taxon>
        <taxon>Metamonada</taxon>
        <taxon>Parabasalia</taxon>
        <taxon>Tritrichomonadida</taxon>
        <taxon>Tritrichomonadidae</taxon>
        <taxon>Tritrichomonas</taxon>
    </lineage>
</organism>
<feature type="region of interest" description="Disordered" evidence="3">
    <location>
        <begin position="803"/>
        <end position="941"/>
    </location>
</feature>
<dbReference type="SUPFAM" id="SSF81606">
    <property type="entry name" value="PP2C-like"/>
    <property type="match status" value="2"/>
</dbReference>
<keyword evidence="2" id="KW-0677">Repeat</keyword>
<feature type="compositionally biased region" description="Low complexity" evidence="3">
    <location>
        <begin position="803"/>
        <end position="822"/>
    </location>
</feature>
<dbReference type="EMBL" id="MLAK01000046">
    <property type="protein sequence ID" value="OHT17015.1"/>
    <property type="molecule type" value="Genomic_DNA"/>
</dbReference>
<dbReference type="Gene3D" id="3.60.40.10">
    <property type="entry name" value="PPM-type phosphatase domain"/>
    <property type="match status" value="2"/>
</dbReference>
<dbReference type="PANTHER" id="PTHR48051:SF1">
    <property type="entry name" value="RAS SUPPRESSOR PROTEIN 1"/>
    <property type="match status" value="1"/>
</dbReference>
<accession>A0A1J4L0I7</accession>
<dbReference type="PANTHER" id="PTHR48051">
    <property type="match status" value="1"/>
</dbReference>